<evidence type="ECO:0000313" key="2">
    <source>
        <dbReference type="EMBL" id="RVQ69726.1"/>
    </source>
</evidence>
<evidence type="ECO:0000313" key="3">
    <source>
        <dbReference type="Proteomes" id="UP000283003"/>
    </source>
</evidence>
<reference evidence="2 3" key="1">
    <citation type="submission" date="2018-12" db="EMBL/GenBank/DDBJ databases">
        <title>Croceicoccus ponticola sp. nov., a lipolytic bacterium isolated from seawater.</title>
        <authorList>
            <person name="Yoon J.-H."/>
        </authorList>
    </citation>
    <scope>NUCLEOTIDE SEQUENCE [LARGE SCALE GENOMIC DNA]</scope>
    <source>
        <strain evidence="2 3">GM-16</strain>
    </source>
</reference>
<dbReference type="EMBL" id="RXOL01000001">
    <property type="protein sequence ID" value="RVQ69726.1"/>
    <property type="molecule type" value="Genomic_DNA"/>
</dbReference>
<feature type="transmembrane region" description="Helical" evidence="1">
    <location>
        <begin position="7"/>
        <end position="25"/>
    </location>
</feature>
<keyword evidence="1" id="KW-0472">Membrane</keyword>
<feature type="transmembrane region" description="Helical" evidence="1">
    <location>
        <begin position="70"/>
        <end position="88"/>
    </location>
</feature>
<accession>A0A437H2E7</accession>
<dbReference type="AlphaFoldDB" id="A0A437H2E7"/>
<feature type="transmembrane region" description="Helical" evidence="1">
    <location>
        <begin position="199"/>
        <end position="218"/>
    </location>
</feature>
<dbReference type="InterPro" id="IPR038770">
    <property type="entry name" value="Na+/solute_symporter_sf"/>
</dbReference>
<dbReference type="Pfam" id="PF13593">
    <property type="entry name" value="SBF_like"/>
    <property type="match status" value="1"/>
</dbReference>
<dbReference type="PANTHER" id="PTHR18640">
    <property type="entry name" value="SOLUTE CARRIER FAMILY 10 MEMBER 7"/>
    <property type="match status" value="1"/>
</dbReference>
<dbReference type="Proteomes" id="UP000283003">
    <property type="component" value="Unassembled WGS sequence"/>
</dbReference>
<dbReference type="Gene3D" id="1.20.1530.20">
    <property type="match status" value="1"/>
</dbReference>
<dbReference type="OrthoDB" id="9792271at2"/>
<proteinExistence type="predicted"/>
<keyword evidence="3" id="KW-1185">Reference proteome</keyword>
<dbReference type="PIRSF" id="PIRSF026166">
    <property type="entry name" value="UCP026166"/>
    <property type="match status" value="1"/>
</dbReference>
<name>A0A437H2E7_9SPHN</name>
<feature type="transmembrane region" description="Helical" evidence="1">
    <location>
        <begin position="94"/>
        <end position="119"/>
    </location>
</feature>
<gene>
    <name evidence="2" type="ORF">EKN06_00695</name>
</gene>
<keyword evidence="1" id="KW-0812">Transmembrane</keyword>
<feature type="transmembrane region" description="Helical" evidence="1">
    <location>
        <begin position="31"/>
        <end position="50"/>
    </location>
</feature>
<keyword evidence="1" id="KW-1133">Transmembrane helix</keyword>
<evidence type="ECO:0000256" key="1">
    <source>
        <dbReference type="SAM" id="Phobius"/>
    </source>
</evidence>
<feature type="transmembrane region" description="Helical" evidence="1">
    <location>
        <begin position="230"/>
        <end position="251"/>
    </location>
</feature>
<dbReference type="GO" id="GO:0005886">
    <property type="term" value="C:plasma membrane"/>
    <property type="evidence" value="ECO:0007669"/>
    <property type="project" value="TreeGrafter"/>
</dbReference>
<protein>
    <submittedName>
        <fullName evidence="2">Bile acid:sodium symporter</fullName>
    </submittedName>
</protein>
<dbReference type="InterPro" id="IPR016833">
    <property type="entry name" value="Put_Na-Bile_cotransptr"/>
</dbReference>
<feature type="transmembrane region" description="Helical" evidence="1">
    <location>
        <begin position="281"/>
        <end position="301"/>
    </location>
</feature>
<comment type="caution">
    <text evidence="2">The sequence shown here is derived from an EMBL/GenBank/DDBJ whole genome shotgun (WGS) entry which is preliminary data.</text>
</comment>
<feature type="transmembrane region" description="Helical" evidence="1">
    <location>
        <begin position="131"/>
        <end position="154"/>
    </location>
</feature>
<dbReference type="PANTHER" id="PTHR18640:SF5">
    <property type="entry name" value="SODIUM_BILE ACID COTRANSPORTER 7"/>
    <property type="match status" value="1"/>
</dbReference>
<sequence length="340" mass="35867">MTRLYRLFDIYILLMVTMIVLAMLVPAKGQGYAIASGIADVAIAFLFFLYGARISLKEAKAGLGQGRLQIAVLLSTFVLFPLVGLGLAKGLGGLLPPAIIAGVIYLTVLPSTVQSSIAFTSIARGNVPAALCAASASNIVGVFVSPILAGALIGGDAVDLSFGVFRDICLQLLLPFVVGQCLRPWIARLMSAHKKLLGYADRGSILLIIYVAFSHSVAEGIWSKVDAADLLLLSGVLAVLLAAVLLITAAIGRRVLRLEFEEAVVLQFCGSKKSLASGLPMATVVFAGTDIGVIVLPLMIFHQMQLVVSAFLAQHYARRADDTTPEVSLIDLETPSAKTS</sequence>
<organism evidence="2 3">
    <name type="scientific">Croceicoccus ponticola</name>
    <dbReference type="NCBI Taxonomy" id="2217664"/>
    <lineage>
        <taxon>Bacteria</taxon>
        <taxon>Pseudomonadati</taxon>
        <taxon>Pseudomonadota</taxon>
        <taxon>Alphaproteobacteria</taxon>
        <taxon>Sphingomonadales</taxon>
        <taxon>Erythrobacteraceae</taxon>
        <taxon>Croceicoccus</taxon>
    </lineage>
</organism>